<dbReference type="Proteomes" id="UP000030988">
    <property type="component" value="Unassembled WGS sequence"/>
</dbReference>
<evidence type="ECO:0000313" key="1">
    <source>
        <dbReference type="EMBL" id="KHL25222.1"/>
    </source>
</evidence>
<proteinExistence type="predicted"/>
<dbReference type="RefSeq" id="WP_039093476.1">
    <property type="nucleotide sequence ID" value="NZ_JTDN01000001.1"/>
</dbReference>
<sequence>MNAPVLLTREDRPPAMAAQLRIFGGRLDGVDYPLEEGGSIRLGHALDNDIVVRGNATRGCRIALHAGPGRMSVELLAGEARLLGQALEIGRQVPLPHFVPLGIGEYNLAIGAPGDPRWAEAESLSRHLGEPGDAMAPVRQAGLPASAAQMRRRAVSVTNHLPRWTRRPAVLFGGALLLLGVLALSPVRDWATRDLQGAESARRALVAGGFAGVTVAEGADGDRLVFAGTVQDEDRLAELRELVVADFPGAQVDVDTTAALARGATDILAAEGVDAEARPAGLGVIEVQSEYLPADRQRELQARLKADLPALQQARFALTGQRGGQDLAYYFSSATYGLATFVDGEPGHLVTADGSFWFEGAMLPTGHEIVSARNGRVTLKRNGMVEEILINPSAPAPGLTAGNPQGV</sequence>
<dbReference type="OrthoDB" id="7179973at2"/>
<evidence type="ECO:0008006" key="3">
    <source>
        <dbReference type="Google" id="ProtNLM"/>
    </source>
</evidence>
<accession>A0A0B2BYY1</accession>
<name>A0A0B2BYY1_9SPHN</name>
<dbReference type="AlphaFoldDB" id="A0A0B2BYY1"/>
<organism evidence="1 2">
    <name type="scientific">Croceibacterium mercuriale</name>
    <dbReference type="NCBI Taxonomy" id="1572751"/>
    <lineage>
        <taxon>Bacteria</taxon>
        <taxon>Pseudomonadati</taxon>
        <taxon>Pseudomonadota</taxon>
        <taxon>Alphaproteobacteria</taxon>
        <taxon>Sphingomonadales</taxon>
        <taxon>Erythrobacteraceae</taxon>
        <taxon>Croceibacterium</taxon>
    </lineage>
</organism>
<keyword evidence="2" id="KW-1185">Reference proteome</keyword>
<protein>
    <recommendedName>
        <fullName evidence="3">Yop protein translocation protein D periplasmic domain-containing protein</fullName>
    </recommendedName>
</protein>
<gene>
    <name evidence="1" type="ORF">PK98_00125</name>
</gene>
<dbReference type="EMBL" id="JTDN01000001">
    <property type="protein sequence ID" value="KHL25222.1"/>
    <property type="molecule type" value="Genomic_DNA"/>
</dbReference>
<evidence type="ECO:0000313" key="2">
    <source>
        <dbReference type="Proteomes" id="UP000030988"/>
    </source>
</evidence>
<dbReference type="STRING" id="1572751.PK98_00125"/>
<comment type="caution">
    <text evidence="1">The sequence shown here is derived from an EMBL/GenBank/DDBJ whole genome shotgun (WGS) entry which is preliminary data.</text>
</comment>
<reference evidence="1 2" key="1">
    <citation type="submission" date="2014-11" db="EMBL/GenBank/DDBJ databases">
        <title>Draft genome sequence of Kirrobacter mercurialis.</title>
        <authorList>
            <person name="Coil D.A."/>
            <person name="Eisen J.A."/>
        </authorList>
    </citation>
    <scope>NUCLEOTIDE SEQUENCE [LARGE SCALE GENOMIC DNA]</scope>
    <source>
        <strain evidence="1 2">Coronado</strain>
    </source>
</reference>